<dbReference type="PANTHER" id="PTHR14732:SF0">
    <property type="entry name" value="RNA POLYMERASE II SUBUNIT B1 CTD PHOSPHATASE RPAP2-RELATED"/>
    <property type="match status" value="1"/>
</dbReference>
<evidence type="ECO:0000256" key="11">
    <source>
        <dbReference type="ARBA" id="ARBA00047761"/>
    </source>
</evidence>
<keyword evidence="8 14" id="KW-0539">Nucleus</keyword>
<dbReference type="InterPro" id="IPR007308">
    <property type="entry name" value="Rtr1/RPAP2_dom"/>
</dbReference>
<dbReference type="GO" id="GO:0005737">
    <property type="term" value="C:cytoplasm"/>
    <property type="evidence" value="ECO:0000318"/>
    <property type="project" value="GO_Central"/>
</dbReference>
<comment type="function">
    <text evidence="10">Protein phosphatase that displays CTD phosphatase activity and regulates transcription of snRNA genes. Recognizes and binds phosphorylated 'Ser-7' of the C-terminal heptapeptide repeat domain (CTD) of the largest RNA polymerase II subunit POLR2A, and mediates dephosphorylation of 'Ser-5' of the CTD, thereby promoting transcription of snRNA genes. Downstream of EIF2AK3/PERK, dephosphorylates ERN1, a sensor for the endoplasmic reticulum unfolded protein response (UPR), to abort failed ER-stress adaptation and trigger apoptosis.</text>
</comment>
<feature type="domain" description="RTR1-type" evidence="16">
    <location>
        <begin position="41"/>
        <end position="124"/>
    </location>
</feature>
<feature type="region of interest" description="Disordered" evidence="15">
    <location>
        <begin position="343"/>
        <end position="405"/>
    </location>
</feature>
<evidence type="ECO:0000256" key="12">
    <source>
        <dbReference type="ARBA" id="ARBA00048336"/>
    </source>
</evidence>
<accession>A0A6I8N9D0</accession>
<comment type="catalytic activity">
    <reaction evidence="11 14">
        <text>O-phospho-L-seryl-[protein] + H2O = L-seryl-[protein] + phosphate</text>
        <dbReference type="Rhea" id="RHEA:20629"/>
        <dbReference type="Rhea" id="RHEA-COMP:9863"/>
        <dbReference type="Rhea" id="RHEA-COMP:11604"/>
        <dbReference type="ChEBI" id="CHEBI:15377"/>
        <dbReference type="ChEBI" id="CHEBI:29999"/>
        <dbReference type="ChEBI" id="CHEBI:43474"/>
        <dbReference type="ChEBI" id="CHEBI:83421"/>
        <dbReference type="EC" id="3.1.3.16"/>
    </reaction>
</comment>
<proteinExistence type="inferred from homology"/>
<reference evidence="17" key="2">
    <citation type="submission" date="2025-08" db="UniProtKB">
        <authorList>
            <consortium name="Ensembl"/>
        </authorList>
    </citation>
    <scope>IDENTIFICATION</scope>
    <source>
        <strain evidence="17">Glennie</strain>
    </source>
</reference>
<dbReference type="GeneTree" id="ENSGT00390000017965"/>
<dbReference type="KEGG" id="oaa:100092237"/>
<organism evidence="17 18">
    <name type="scientific">Ornithorhynchus anatinus</name>
    <name type="common">Duckbill platypus</name>
    <dbReference type="NCBI Taxonomy" id="9258"/>
    <lineage>
        <taxon>Eukaryota</taxon>
        <taxon>Metazoa</taxon>
        <taxon>Chordata</taxon>
        <taxon>Craniata</taxon>
        <taxon>Vertebrata</taxon>
        <taxon>Euteleostomi</taxon>
        <taxon>Mammalia</taxon>
        <taxon>Monotremata</taxon>
        <taxon>Ornithorhynchidae</taxon>
        <taxon>Ornithorhynchus</taxon>
    </lineage>
</organism>
<evidence type="ECO:0000256" key="10">
    <source>
        <dbReference type="ARBA" id="ARBA00045547"/>
    </source>
</evidence>
<dbReference type="GO" id="GO:0005829">
    <property type="term" value="C:cytosol"/>
    <property type="evidence" value="ECO:0007669"/>
    <property type="project" value="Ensembl"/>
</dbReference>
<feature type="compositionally biased region" description="Polar residues" evidence="15">
    <location>
        <begin position="389"/>
        <end position="400"/>
    </location>
</feature>
<name>A0A6I8N9D0_ORNAN</name>
<dbReference type="InParanoid" id="A0A6I8N9D0"/>
<protein>
    <recommendedName>
        <fullName evidence="14">RNA polymerase II subunit B1 CTD phosphatase RPAP2 homolog</fullName>
        <ecNumber evidence="14">3.1.3.16</ecNumber>
    </recommendedName>
</protein>
<dbReference type="OrthoDB" id="2590500at2759"/>
<dbReference type="FunCoup" id="A0A6I8N9D0">
    <property type="interactions" value="3286"/>
</dbReference>
<dbReference type="GO" id="GO:0008420">
    <property type="term" value="F:RNA polymerase II CTD heptapeptide repeat phosphatase activity"/>
    <property type="evidence" value="ECO:0000318"/>
    <property type="project" value="GO_Central"/>
</dbReference>
<keyword evidence="3 14" id="KW-0479">Metal-binding</keyword>
<comment type="catalytic activity">
    <reaction evidence="12 14">
        <text>O-phospho-L-threonyl-[protein] + H2O = L-threonyl-[protein] + phosphate</text>
        <dbReference type="Rhea" id="RHEA:47004"/>
        <dbReference type="Rhea" id="RHEA-COMP:11060"/>
        <dbReference type="Rhea" id="RHEA-COMP:11605"/>
        <dbReference type="ChEBI" id="CHEBI:15377"/>
        <dbReference type="ChEBI" id="CHEBI:30013"/>
        <dbReference type="ChEBI" id="CHEBI:43474"/>
        <dbReference type="ChEBI" id="CHEBI:61977"/>
        <dbReference type="EC" id="3.1.3.16"/>
    </reaction>
</comment>
<dbReference type="Gene3D" id="1.25.40.820">
    <property type="match status" value="1"/>
</dbReference>
<dbReference type="CTD" id="79871"/>
<dbReference type="PROSITE" id="PS51479">
    <property type="entry name" value="ZF_RTR1"/>
    <property type="match status" value="1"/>
</dbReference>
<feature type="compositionally biased region" description="Basic and acidic residues" evidence="15">
    <location>
        <begin position="359"/>
        <end position="371"/>
    </location>
</feature>
<keyword evidence="4 14" id="KW-0863">Zinc-finger</keyword>
<dbReference type="Pfam" id="PF04181">
    <property type="entry name" value="RPAP2_Rtr1"/>
    <property type="match status" value="1"/>
</dbReference>
<dbReference type="GO" id="GO:0005730">
    <property type="term" value="C:nucleolus"/>
    <property type="evidence" value="ECO:0007669"/>
    <property type="project" value="Ensembl"/>
</dbReference>
<feature type="compositionally biased region" description="Basic residues" evidence="15">
    <location>
        <begin position="205"/>
        <end position="219"/>
    </location>
</feature>
<dbReference type="Proteomes" id="UP000002279">
    <property type="component" value="Chromosome 4"/>
</dbReference>
<dbReference type="GO" id="GO:0036499">
    <property type="term" value="P:PERK-mediated unfolded protein response"/>
    <property type="evidence" value="ECO:0007669"/>
    <property type="project" value="Ensembl"/>
</dbReference>
<evidence type="ECO:0000259" key="16">
    <source>
        <dbReference type="PROSITE" id="PS51479"/>
    </source>
</evidence>
<dbReference type="EC" id="3.1.3.16" evidence="14"/>
<dbReference type="InterPro" id="IPR039693">
    <property type="entry name" value="Rtr1/RPAP2"/>
</dbReference>
<feature type="region of interest" description="Disordered" evidence="15">
    <location>
        <begin position="160"/>
        <end position="226"/>
    </location>
</feature>
<sequence length="582" mass="65676">MSRRKEELEASIRKKVEFERKALHIVEKLLEDDITEDFLVESGRFISSSHYKDIVDERSIVKLCGYPLCRNKLGNVLKQKYRISTKTNKVYDITERKFFCSNFCYRASKYFEAQIPKSPVWLREEESPPDFHLLKEGQRGISGEEIKLQDETIKASDIENAGLSGGQCEPGSFDTLSGGSDTEQEFVSSILPGNRPRATGSAGRLPRKSIPKKKPGRKPNSKDQDRTMAVATEELNKCRLDSQEKDLISVQKKSALVASGDRLPEKRKTSESSFIDCDGSRVTMVGISKQGAERFRKKFAKSKTPFSPSVQVESLVGKENLLEVLKKTLLEWKTEETVRFLSGPKKEVTCSQSPPSATEDGRGGLGDRDPDSEPEGLRSSVAKKEGHDSLNQSLPFTGSDTAVRPVPSYESLKEETEALNLRIREFYRGEYVVTEKSSKKQVREEVDPTFPLIDSQAQNQIRKRIVLEKLRKVLPGILGPLQITLGDVYTELKSLVRTFRLTNKNIIHKPAEWTLIAIVLMSSMPQIIQSEEKNQKNAIYTQFINTLLRELHLTNEDLGSLTQIFKTVGQKDVSPCRVEPLQ</sequence>
<evidence type="ECO:0000256" key="15">
    <source>
        <dbReference type="SAM" id="MobiDB-lite"/>
    </source>
</evidence>
<dbReference type="GO" id="GO:0008270">
    <property type="term" value="F:zinc ion binding"/>
    <property type="evidence" value="ECO:0007669"/>
    <property type="project" value="UniProtKB-KW"/>
</dbReference>
<evidence type="ECO:0000256" key="1">
    <source>
        <dbReference type="ARBA" id="ARBA00004123"/>
    </source>
</evidence>
<reference evidence="17 18" key="1">
    <citation type="journal article" date="2008" name="Nature">
        <title>Genome analysis of the platypus reveals unique signatures of evolution.</title>
        <authorList>
            <person name="Warren W.C."/>
            <person name="Hillier L.W."/>
            <person name="Marshall Graves J.A."/>
            <person name="Birney E."/>
            <person name="Ponting C.P."/>
            <person name="Grutzner F."/>
            <person name="Belov K."/>
            <person name="Miller W."/>
            <person name="Clarke L."/>
            <person name="Chinwalla A.T."/>
            <person name="Yang S.P."/>
            <person name="Heger A."/>
            <person name="Locke D.P."/>
            <person name="Miethke P."/>
            <person name="Waters P.D."/>
            <person name="Veyrunes F."/>
            <person name="Fulton L."/>
            <person name="Fulton B."/>
            <person name="Graves T."/>
            <person name="Wallis J."/>
            <person name="Puente X.S."/>
            <person name="Lopez-Otin C."/>
            <person name="Ordonez G.R."/>
            <person name="Eichler E.E."/>
            <person name="Chen L."/>
            <person name="Cheng Z."/>
            <person name="Deakin J.E."/>
            <person name="Alsop A."/>
            <person name="Thompson K."/>
            <person name="Kirby P."/>
            <person name="Papenfuss A.T."/>
            <person name="Wakefield M.J."/>
            <person name="Olender T."/>
            <person name="Lancet D."/>
            <person name="Huttley G.A."/>
            <person name="Smit A.F."/>
            <person name="Pask A."/>
            <person name="Temple-Smith P."/>
            <person name="Batzer M.A."/>
            <person name="Walker J.A."/>
            <person name="Konkel M.K."/>
            <person name="Harris R.S."/>
            <person name="Whittington C.M."/>
            <person name="Wong E.S."/>
            <person name="Gemmell N.J."/>
            <person name="Buschiazzo E."/>
            <person name="Vargas Jentzsch I.M."/>
            <person name="Merkel A."/>
            <person name="Schmitz J."/>
            <person name="Zemann A."/>
            <person name="Churakov G."/>
            <person name="Kriegs J.O."/>
            <person name="Brosius J."/>
            <person name="Murchison E.P."/>
            <person name="Sachidanandam R."/>
            <person name="Smith C."/>
            <person name="Hannon G.J."/>
            <person name="Tsend-Ayush E."/>
            <person name="McMillan D."/>
            <person name="Attenborough R."/>
            <person name="Rens W."/>
            <person name="Ferguson-Smith M."/>
            <person name="Lefevre C.M."/>
            <person name="Sharp J.A."/>
            <person name="Nicholas K.R."/>
            <person name="Ray D.A."/>
            <person name="Kube M."/>
            <person name="Reinhardt R."/>
            <person name="Pringle T.H."/>
            <person name="Taylor J."/>
            <person name="Jones R.C."/>
            <person name="Nixon B."/>
            <person name="Dacheux J.L."/>
            <person name="Niwa H."/>
            <person name="Sekita Y."/>
            <person name="Huang X."/>
            <person name="Stark A."/>
            <person name="Kheradpour P."/>
            <person name="Kellis M."/>
            <person name="Flicek P."/>
            <person name="Chen Y."/>
            <person name="Webber C."/>
            <person name="Hardison R."/>
            <person name="Nelson J."/>
            <person name="Hallsworth-Pepin K."/>
            <person name="Delehaunty K."/>
            <person name="Markovic C."/>
            <person name="Minx P."/>
            <person name="Feng Y."/>
            <person name="Kremitzki C."/>
            <person name="Mitreva M."/>
            <person name="Glasscock J."/>
            <person name="Wylie T."/>
            <person name="Wohldmann P."/>
            <person name="Thiru P."/>
            <person name="Nhan M.N."/>
            <person name="Pohl C.S."/>
            <person name="Smith S.M."/>
            <person name="Hou S."/>
            <person name="Nefedov M."/>
            <person name="de Jong P.J."/>
            <person name="Renfree M.B."/>
            <person name="Mardis E.R."/>
            <person name="Wilson R.K."/>
        </authorList>
    </citation>
    <scope>NUCLEOTIDE SEQUENCE [LARGE SCALE GENOMIC DNA]</scope>
    <source>
        <strain evidence="17 18">Glennie</strain>
    </source>
</reference>
<evidence type="ECO:0000256" key="2">
    <source>
        <dbReference type="ARBA" id="ARBA00005676"/>
    </source>
</evidence>
<keyword evidence="6 14" id="KW-0862">Zinc</keyword>
<dbReference type="Ensembl" id="ENSOANT00000054712.1">
    <property type="protein sequence ID" value="ENSOANP00000037639.1"/>
    <property type="gene ID" value="ENSOANG00000004403.3"/>
</dbReference>
<dbReference type="OMA" id="YPICQNK"/>
<dbReference type="Bgee" id="ENSOANG00000004403">
    <property type="expression patterns" value="Expressed in testis and 8 other cell types or tissues"/>
</dbReference>
<keyword evidence="7 14" id="KW-0904">Protein phosphatase</keyword>
<dbReference type="GO" id="GO:0097550">
    <property type="term" value="C:transcription preinitiation complex"/>
    <property type="evidence" value="ECO:0007669"/>
    <property type="project" value="Ensembl"/>
</dbReference>
<evidence type="ECO:0000256" key="4">
    <source>
        <dbReference type="ARBA" id="ARBA00022771"/>
    </source>
</evidence>
<evidence type="ECO:0000256" key="7">
    <source>
        <dbReference type="ARBA" id="ARBA00022912"/>
    </source>
</evidence>
<dbReference type="GO" id="GO:0005634">
    <property type="term" value="C:nucleus"/>
    <property type="evidence" value="ECO:0000318"/>
    <property type="project" value="GO_Central"/>
</dbReference>
<dbReference type="InterPro" id="IPR038534">
    <property type="entry name" value="Rtr1/RPAP2_sf"/>
</dbReference>
<evidence type="ECO:0000256" key="14">
    <source>
        <dbReference type="RuleBase" id="RU367080"/>
    </source>
</evidence>
<dbReference type="GO" id="GO:0009301">
    <property type="term" value="P:snRNA transcription"/>
    <property type="evidence" value="ECO:0007669"/>
    <property type="project" value="Ensembl"/>
</dbReference>
<gene>
    <name evidence="17" type="primary">RPAP2</name>
</gene>
<evidence type="ECO:0000313" key="18">
    <source>
        <dbReference type="Proteomes" id="UP000002279"/>
    </source>
</evidence>
<evidence type="ECO:0000256" key="9">
    <source>
        <dbReference type="ARBA" id="ARBA00025886"/>
    </source>
</evidence>
<evidence type="ECO:0000256" key="6">
    <source>
        <dbReference type="ARBA" id="ARBA00022833"/>
    </source>
</evidence>
<dbReference type="PANTHER" id="PTHR14732">
    <property type="entry name" value="RNA POLYMERASE II SUBUNIT B1 CTD PHOSPHATASE RPAP2-RELATED"/>
    <property type="match status" value="1"/>
</dbReference>
<dbReference type="GeneID" id="100092237"/>
<comment type="subunit">
    <text evidence="9">Associates with the RNA polymerase II complex. Interacts with transcribing RNA polymerase II phosphorylated on 'Ser-7' on CTD.</text>
</comment>
<evidence type="ECO:0000256" key="5">
    <source>
        <dbReference type="ARBA" id="ARBA00022801"/>
    </source>
</evidence>
<dbReference type="AlphaFoldDB" id="A0A6I8N9D0"/>
<dbReference type="RefSeq" id="XP_028918092.1">
    <property type="nucleotide sequence ID" value="XM_029062259.2"/>
</dbReference>
<dbReference type="RefSeq" id="XP_028918093.1">
    <property type="nucleotide sequence ID" value="XM_029062260.1"/>
</dbReference>
<evidence type="ECO:0000256" key="3">
    <source>
        <dbReference type="ARBA" id="ARBA00022723"/>
    </source>
</evidence>
<evidence type="ECO:0000256" key="8">
    <source>
        <dbReference type="ARBA" id="ARBA00023242"/>
    </source>
</evidence>
<comment type="similarity">
    <text evidence="2 13 14">Belongs to the RPAP2 family.</text>
</comment>
<feature type="compositionally biased region" description="Polar residues" evidence="15">
    <location>
        <begin position="174"/>
        <end position="187"/>
    </location>
</feature>
<dbReference type="GO" id="GO:0043175">
    <property type="term" value="F:RNA polymerase core enzyme binding"/>
    <property type="evidence" value="ECO:0007669"/>
    <property type="project" value="UniProtKB-UniRule"/>
</dbReference>
<evidence type="ECO:0000256" key="13">
    <source>
        <dbReference type="PROSITE-ProRule" id="PRU00812"/>
    </source>
</evidence>
<comment type="subcellular location">
    <subcellularLocation>
        <location evidence="1 14">Nucleus</location>
    </subcellularLocation>
</comment>
<dbReference type="GO" id="GO:0005929">
    <property type="term" value="C:cilium"/>
    <property type="evidence" value="ECO:0007669"/>
    <property type="project" value="Ensembl"/>
</dbReference>
<evidence type="ECO:0000313" key="17">
    <source>
        <dbReference type="Ensembl" id="ENSOANP00000037639.1"/>
    </source>
</evidence>
<keyword evidence="18" id="KW-1185">Reference proteome</keyword>
<reference evidence="17" key="3">
    <citation type="submission" date="2025-09" db="UniProtKB">
        <authorList>
            <consortium name="Ensembl"/>
        </authorList>
    </citation>
    <scope>IDENTIFICATION</scope>
    <source>
        <strain evidence="17">Glennie</strain>
    </source>
</reference>
<keyword evidence="5 14" id="KW-0378">Hydrolase</keyword>